<accession>A0A0D7BMU9</accession>
<proteinExistence type="predicted"/>
<gene>
    <name evidence="1" type="ORF">CYLTODRAFT_116478</name>
</gene>
<name>A0A0D7BMU9_9AGAR</name>
<evidence type="ECO:0000313" key="2">
    <source>
        <dbReference type="Proteomes" id="UP000054007"/>
    </source>
</evidence>
<dbReference type="AlphaFoldDB" id="A0A0D7BMU9"/>
<dbReference type="EMBL" id="KN880453">
    <property type="protein sequence ID" value="KIY71494.1"/>
    <property type="molecule type" value="Genomic_DNA"/>
</dbReference>
<organism evidence="1 2">
    <name type="scientific">Cylindrobasidium torrendii FP15055 ss-10</name>
    <dbReference type="NCBI Taxonomy" id="1314674"/>
    <lineage>
        <taxon>Eukaryota</taxon>
        <taxon>Fungi</taxon>
        <taxon>Dikarya</taxon>
        <taxon>Basidiomycota</taxon>
        <taxon>Agaricomycotina</taxon>
        <taxon>Agaricomycetes</taxon>
        <taxon>Agaricomycetidae</taxon>
        <taxon>Agaricales</taxon>
        <taxon>Marasmiineae</taxon>
        <taxon>Physalacriaceae</taxon>
        <taxon>Cylindrobasidium</taxon>
    </lineage>
</organism>
<protein>
    <submittedName>
        <fullName evidence="1">Uncharacterized protein</fullName>
    </submittedName>
</protein>
<keyword evidence="2" id="KW-1185">Reference proteome</keyword>
<sequence>MRNMRVMLPGVCRLVCHKRVVCKCVAAAGQWKIMSETVQYAAAHHSGSILFAIFHPTRRQMPPNARTQHTMPM</sequence>
<evidence type="ECO:0000313" key="1">
    <source>
        <dbReference type="EMBL" id="KIY71494.1"/>
    </source>
</evidence>
<dbReference type="Proteomes" id="UP000054007">
    <property type="component" value="Unassembled WGS sequence"/>
</dbReference>
<reference evidence="1 2" key="1">
    <citation type="journal article" date="2015" name="Fungal Genet. Biol.">
        <title>Evolution of novel wood decay mechanisms in Agaricales revealed by the genome sequences of Fistulina hepatica and Cylindrobasidium torrendii.</title>
        <authorList>
            <person name="Floudas D."/>
            <person name="Held B.W."/>
            <person name="Riley R."/>
            <person name="Nagy L.G."/>
            <person name="Koehler G."/>
            <person name="Ransdell A.S."/>
            <person name="Younus H."/>
            <person name="Chow J."/>
            <person name="Chiniquy J."/>
            <person name="Lipzen A."/>
            <person name="Tritt A."/>
            <person name="Sun H."/>
            <person name="Haridas S."/>
            <person name="LaButti K."/>
            <person name="Ohm R.A."/>
            <person name="Kues U."/>
            <person name="Blanchette R.A."/>
            <person name="Grigoriev I.V."/>
            <person name="Minto R.E."/>
            <person name="Hibbett D.S."/>
        </authorList>
    </citation>
    <scope>NUCLEOTIDE SEQUENCE [LARGE SCALE GENOMIC DNA]</scope>
    <source>
        <strain evidence="1 2">FP15055 ss-10</strain>
    </source>
</reference>